<organism evidence="1 2">
    <name type="scientific">Meganyctiphanes norvegica</name>
    <name type="common">Northern krill</name>
    <name type="synonym">Thysanopoda norvegica</name>
    <dbReference type="NCBI Taxonomy" id="48144"/>
    <lineage>
        <taxon>Eukaryota</taxon>
        <taxon>Metazoa</taxon>
        <taxon>Ecdysozoa</taxon>
        <taxon>Arthropoda</taxon>
        <taxon>Crustacea</taxon>
        <taxon>Multicrustacea</taxon>
        <taxon>Malacostraca</taxon>
        <taxon>Eumalacostraca</taxon>
        <taxon>Eucarida</taxon>
        <taxon>Euphausiacea</taxon>
        <taxon>Euphausiidae</taxon>
        <taxon>Meganyctiphanes</taxon>
    </lineage>
</organism>
<sequence>MTPKYLTCWHILISLSPSLSEVFISHFFFQVNKIASVLVGLKLRPVFSPHSLILSKHCCPMFIMVSISIPLMSRFTSSAKPSESAGVLLIRIMRELITRFHSMGDRIPPCGHPFLTFFDTDLPWTVTVTVRLLNMALIHLTITCGSCNLARASVMVLKETLSKAPSMSKKIPRAY</sequence>
<dbReference type="Proteomes" id="UP001497623">
    <property type="component" value="Unassembled WGS sequence"/>
</dbReference>
<dbReference type="AlphaFoldDB" id="A0AAV2QWI5"/>
<evidence type="ECO:0000313" key="2">
    <source>
        <dbReference type="Proteomes" id="UP001497623"/>
    </source>
</evidence>
<name>A0AAV2QWI5_MEGNR</name>
<protein>
    <submittedName>
        <fullName evidence="1">Uncharacterized protein</fullName>
    </submittedName>
</protein>
<gene>
    <name evidence="1" type="ORF">MNOR_LOCUS17901</name>
</gene>
<reference evidence="1 2" key="1">
    <citation type="submission" date="2024-05" db="EMBL/GenBank/DDBJ databases">
        <authorList>
            <person name="Wallberg A."/>
        </authorList>
    </citation>
    <scope>NUCLEOTIDE SEQUENCE [LARGE SCALE GENOMIC DNA]</scope>
</reference>
<proteinExistence type="predicted"/>
<accession>A0AAV2QWI5</accession>
<keyword evidence="2" id="KW-1185">Reference proteome</keyword>
<evidence type="ECO:0000313" key="1">
    <source>
        <dbReference type="EMBL" id="CAL4104979.1"/>
    </source>
</evidence>
<comment type="caution">
    <text evidence="1">The sequence shown here is derived from an EMBL/GenBank/DDBJ whole genome shotgun (WGS) entry which is preliminary data.</text>
</comment>
<dbReference type="EMBL" id="CAXKWB010012552">
    <property type="protein sequence ID" value="CAL4104979.1"/>
    <property type="molecule type" value="Genomic_DNA"/>
</dbReference>